<comment type="caution">
    <text evidence="2">The sequence shown here is derived from an EMBL/GenBank/DDBJ whole genome shotgun (WGS) entry which is preliminary data.</text>
</comment>
<accession>A0A5C6C9B3</accession>
<dbReference type="Proteomes" id="UP000319908">
    <property type="component" value="Unassembled WGS sequence"/>
</dbReference>
<proteinExistence type="predicted"/>
<dbReference type="EMBL" id="SJPU01000001">
    <property type="protein sequence ID" value="TWU20041.1"/>
    <property type="molecule type" value="Genomic_DNA"/>
</dbReference>
<reference evidence="2 3" key="1">
    <citation type="journal article" date="2020" name="Antonie Van Leeuwenhoek">
        <title>Rhodopirellula heiligendammensis sp. nov., Rhodopirellula pilleata sp. nov., and Rhodopirellula solitaria sp. nov. isolated from natural or artificial marine surfaces in Northern Germany and California, USA, and emended description of the genus Rhodopirellula.</title>
        <authorList>
            <person name="Kallscheuer N."/>
            <person name="Wiegand S."/>
            <person name="Jogler M."/>
            <person name="Boedeker C."/>
            <person name="Peeters S.H."/>
            <person name="Rast P."/>
            <person name="Heuer A."/>
            <person name="Jetten M.S.M."/>
            <person name="Rohde M."/>
            <person name="Jogler C."/>
        </authorList>
    </citation>
    <scope>NUCLEOTIDE SEQUENCE [LARGE SCALE GENOMIC DNA]</scope>
    <source>
        <strain evidence="2 3">Poly21</strain>
    </source>
</reference>
<feature type="region of interest" description="Disordered" evidence="1">
    <location>
        <begin position="153"/>
        <end position="173"/>
    </location>
</feature>
<evidence type="ECO:0000256" key="1">
    <source>
        <dbReference type="SAM" id="MobiDB-lite"/>
    </source>
</evidence>
<organism evidence="2 3">
    <name type="scientific">Allorhodopirellula heiligendammensis</name>
    <dbReference type="NCBI Taxonomy" id="2714739"/>
    <lineage>
        <taxon>Bacteria</taxon>
        <taxon>Pseudomonadati</taxon>
        <taxon>Planctomycetota</taxon>
        <taxon>Planctomycetia</taxon>
        <taxon>Pirellulales</taxon>
        <taxon>Pirellulaceae</taxon>
        <taxon>Allorhodopirellula</taxon>
    </lineage>
</organism>
<gene>
    <name evidence="2" type="ORF">Poly21_22210</name>
</gene>
<name>A0A5C6C9B3_9BACT</name>
<evidence type="ECO:0008006" key="4">
    <source>
        <dbReference type="Google" id="ProtNLM"/>
    </source>
</evidence>
<dbReference type="AlphaFoldDB" id="A0A5C6C9B3"/>
<sequence length="173" mass="19432">MPARSESRVTAGLNDYRFVASLHVQHPLVEPNELTAAFKQEPKRVKRRGERRQRRDGGLLTRKYDENHWSIDLKIVAGHDVPEFLQNLINTQRSDAIDLTRRIDETGGSVSVFIGLFAEQLCDFEIPAATLRQLGDAGVSVRLDYYGVGNEQASNAAEQSGKREPPMTRDLIS</sequence>
<dbReference type="RefSeq" id="WP_302118408.1">
    <property type="nucleotide sequence ID" value="NZ_SJPU01000001.1"/>
</dbReference>
<dbReference type="InterPro" id="IPR025459">
    <property type="entry name" value="DUF4279"/>
</dbReference>
<evidence type="ECO:0000313" key="2">
    <source>
        <dbReference type="EMBL" id="TWU20041.1"/>
    </source>
</evidence>
<feature type="region of interest" description="Disordered" evidence="1">
    <location>
        <begin position="37"/>
        <end position="59"/>
    </location>
</feature>
<keyword evidence="3" id="KW-1185">Reference proteome</keyword>
<dbReference type="Pfam" id="PF14106">
    <property type="entry name" value="DUF4279"/>
    <property type="match status" value="1"/>
</dbReference>
<evidence type="ECO:0000313" key="3">
    <source>
        <dbReference type="Proteomes" id="UP000319908"/>
    </source>
</evidence>
<feature type="compositionally biased region" description="Basic and acidic residues" evidence="1">
    <location>
        <begin position="160"/>
        <end position="173"/>
    </location>
</feature>
<protein>
    <recommendedName>
        <fullName evidence="4">DUF4279 domain-containing protein</fullName>
    </recommendedName>
</protein>